<dbReference type="SUPFAM" id="SSF56784">
    <property type="entry name" value="HAD-like"/>
    <property type="match status" value="1"/>
</dbReference>
<name>A0ABN1H815_9ACTN</name>
<accession>A0ABN1H815</accession>
<dbReference type="Gene3D" id="3.40.50.1000">
    <property type="entry name" value="HAD superfamily/HAD-like"/>
    <property type="match status" value="1"/>
</dbReference>
<dbReference type="InterPro" id="IPR006439">
    <property type="entry name" value="HAD-SF_hydro_IA"/>
</dbReference>
<comment type="caution">
    <text evidence="1">The sequence shown here is derived from an EMBL/GenBank/DDBJ whole genome shotgun (WGS) entry which is preliminary data.</text>
</comment>
<dbReference type="InterPro" id="IPR036412">
    <property type="entry name" value="HAD-like_sf"/>
</dbReference>
<protein>
    <submittedName>
        <fullName evidence="1">Haloacid dehalogenase</fullName>
    </submittedName>
</protein>
<dbReference type="EMBL" id="BAAAHE010000044">
    <property type="protein sequence ID" value="GAA0632428.1"/>
    <property type="molecule type" value="Genomic_DNA"/>
</dbReference>
<keyword evidence="2" id="KW-1185">Reference proteome</keyword>
<dbReference type="PRINTS" id="PR00413">
    <property type="entry name" value="HADHALOGNASE"/>
</dbReference>
<organism evidence="1 2">
    <name type="scientific">Sporichthya brevicatena</name>
    <dbReference type="NCBI Taxonomy" id="171442"/>
    <lineage>
        <taxon>Bacteria</taxon>
        <taxon>Bacillati</taxon>
        <taxon>Actinomycetota</taxon>
        <taxon>Actinomycetes</taxon>
        <taxon>Sporichthyales</taxon>
        <taxon>Sporichthyaceae</taxon>
        <taxon>Sporichthya</taxon>
    </lineage>
</organism>
<evidence type="ECO:0000313" key="1">
    <source>
        <dbReference type="EMBL" id="GAA0632428.1"/>
    </source>
</evidence>
<dbReference type="RefSeq" id="WP_344608129.1">
    <property type="nucleotide sequence ID" value="NZ_BAAAHE010000044.1"/>
</dbReference>
<sequence>MPGEPTAAYLFDLDGVLRVREHEPPARLSELAYDLDRYGPALLGEISDDQWRFSVAGALIAEGLASDAAVQAVLDWSEPMGRVDREVLAVVEEIRAAGRPVALVVNATDRLERELVALGLDESFDTIVNSARTGVALPDAAMYEIAAGILAVPVPECAYVSRRPELVAGAERIGMTGHVFDSVAGLRSVVAEWSAG</sequence>
<dbReference type="InterPro" id="IPR023214">
    <property type="entry name" value="HAD_sf"/>
</dbReference>
<evidence type="ECO:0000313" key="2">
    <source>
        <dbReference type="Proteomes" id="UP001500957"/>
    </source>
</evidence>
<gene>
    <name evidence="1" type="ORF">GCM10009547_40340</name>
</gene>
<proteinExistence type="predicted"/>
<dbReference type="Proteomes" id="UP001500957">
    <property type="component" value="Unassembled WGS sequence"/>
</dbReference>
<reference evidence="1 2" key="1">
    <citation type="journal article" date="2019" name="Int. J. Syst. Evol. Microbiol.">
        <title>The Global Catalogue of Microorganisms (GCM) 10K type strain sequencing project: providing services to taxonomists for standard genome sequencing and annotation.</title>
        <authorList>
            <consortium name="The Broad Institute Genomics Platform"/>
            <consortium name="The Broad Institute Genome Sequencing Center for Infectious Disease"/>
            <person name="Wu L."/>
            <person name="Ma J."/>
        </authorList>
    </citation>
    <scope>NUCLEOTIDE SEQUENCE [LARGE SCALE GENOMIC DNA]</scope>
    <source>
        <strain evidence="1 2">JCM 10671</strain>
    </source>
</reference>